<dbReference type="RefSeq" id="WP_313997120.1">
    <property type="nucleotide sequence ID" value="NZ_JASJOT010000008.1"/>
</dbReference>
<comment type="caution">
    <text evidence="1">The sequence shown here is derived from an EMBL/GenBank/DDBJ whole genome shotgun (WGS) entry which is preliminary data.</text>
</comment>
<evidence type="ECO:0000313" key="1">
    <source>
        <dbReference type="EMBL" id="MDJ1494180.1"/>
    </source>
</evidence>
<evidence type="ECO:0008006" key="3">
    <source>
        <dbReference type="Google" id="ProtNLM"/>
    </source>
</evidence>
<protein>
    <recommendedName>
        <fullName evidence="3">DUF1018 domain-containing protein</fullName>
    </recommendedName>
</protein>
<reference evidence="1 2" key="1">
    <citation type="submission" date="2023-05" db="EMBL/GenBank/DDBJ databases">
        <authorList>
            <person name="Zhang X."/>
        </authorList>
    </citation>
    <scope>NUCLEOTIDE SEQUENCE [LARGE SCALE GENOMIC DNA]</scope>
    <source>
        <strain evidence="1 2">DM2B3-1</strain>
    </source>
</reference>
<keyword evidence="2" id="KW-1185">Reference proteome</keyword>
<organism evidence="1 2">
    <name type="scientific">Xanthocytophaga flava</name>
    <dbReference type="NCBI Taxonomy" id="3048013"/>
    <lineage>
        <taxon>Bacteria</taxon>
        <taxon>Pseudomonadati</taxon>
        <taxon>Bacteroidota</taxon>
        <taxon>Cytophagia</taxon>
        <taxon>Cytophagales</taxon>
        <taxon>Rhodocytophagaceae</taxon>
        <taxon>Xanthocytophaga</taxon>
    </lineage>
</organism>
<dbReference type="EMBL" id="JASJOT010000008">
    <property type="protein sequence ID" value="MDJ1494180.1"/>
    <property type="molecule type" value="Genomic_DNA"/>
</dbReference>
<accession>A0ABT7CMF8</accession>
<proteinExistence type="predicted"/>
<name>A0ABT7CMF8_9BACT</name>
<sequence>MSKFEKPRTLEQNRRLWQAANELGLDEEIIGDMVYAETENRTRSSKEMTEKECEALIKQLSNKLNTSKKAMRGKIIHLLCTLPDNPMVDTKGAADFERINAFIKEIGSNNPKKKILNYLYYQELVNVVTQVESMYNKQMKS</sequence>
<gene>
    <name evidence="1" type="ORF">QNI19_14650</name>
</gene>
<dbReference type="Proteomes" id="UP001228581">
    <property type="component" value="Unassembled WGS sequence"/>
</dbReference>
<evidence type="ECO:0000313" key="2">
    <source>
        <dbReference type="Proteomes" id="UP001228581"/>
    </source>
</evidence>